<dbReference type="Proteomes" id="UP000887580">
    <property type="component" value="Unplaced"/>
</dbReference>
<sequence length="101" mass="12124">MVFSAFNVESSDITADTVKNLIKLKKMNDFKCFCLYNIPECFNFKSFTDFMNKNKQIYFRLLFRQLLSNYYKLQIEAYKDEIKKEKFEGVDPPKIEVSEFL</sequence>
<reference evidence="2" key="1">
    <citation type="submission" date="2022-11" db="UniProtKB">
        <authorList>
            <consortium name="WormBaseParasite"/>
        </authorList>
    </citation>
    <scope>IDENTIFICATION</scope>
</reference>
<protein>
    <submittedName>
        <fullName evidence="2">Uncharacterized protein</fullName>
    </submittedName>
</protein>
<proteinExistence type="predicted"/>
<name>A0AC35GDE8_9BILA</name>
<dbReference type="WBParaSite" id="PS1159_v2.g3855.t1">
    <property type="protein sequence ID" value="PS1159_v2.g3855.t1"/>
    <property type="gene ID" value="PS1159_v2.g3855"/>
</dbReference>
<evidence type="ECO:0000313" key="1">
    <source>
        <dbReference type="Proteomes" id="UP000887580"/>
    </source>
</evidence>
<accession>A0AC35GDE8</accession>
<evidence type="ECO:0000313" key="2">
    <source>
        <dbReference type="WBParaSite" id="PS1159_v2.g3855.t1"/>
    </source>
</evidence>
<organism evidence="1 2">
    <name type="scientific">Panagrolaimus sp. PS1159</name>
    <dbReference type="NCBI Taxonomy" id="55785"/>
    <lineage>
        <taxon>Eukaryota</taxon>
        <taxon>Metazoa</taxon>
        <taxon>Ecdysozoa</taxon>
        <taxon>Nematoda</taxon>
        <taxon>Chromadorea</taxon>
        <taxon>Rhabditida</taxon>
        <taxon>Tylenchina</taxon>
        <taxon>Panagrolaimomorpha</taxon>
        <taxon>Panagrolaimoidea</taxon>
        <taxon>Panagrolaimidae</taxon>
        <taxon>Panagrolaimus</taxon>
    </lineage>
</organism>